<evidence type="ECO:0000313" key="5">
    <source>
        <dbReference type="Proteomes" id="UP001528823"/>
    </source>
</evidence>
<evidence type="ECO:0000256" key="1">
    <source>
        <dbReference type="ARBA" id="ARBA00010333"/>
    </source>
</evidence>
<dbReference type="SUPFAM" id="SSF53850">
    <property type="entry name" value="Periplasmic binding protein-like II"/>
    <property type="match status" value="1"/>
</dbReference>
<evidence type="ECO:0000256" key="2">
    <source>
        <dbReference type="ARBA" id="ARBA00022729"/>
    </source>
</evidence>
<comment type="caution">
    <text evidence="4">The sequence shown here is derived from an EMBL/GenBank/DDBJ whole genome shotgun (WGS) entry which is preliminary data.</text>
</comment>
<sequence>MRILLIIIEVMLTTSLISKLYAEQTLRIATGEFPPYNSKSLKHGGLMPHIIKEAFAIAGYKAQFEFYPWKRAYQMSADGIVDATAQWLDSKERRKHHFYSDPIVEERTTWIYLKETTFDWDSYDDLKKYRIAAITGYTYTPEFYDAVKNKNIKVQFVLRLDQSLRLVLEKRVDLTLEDMDVAYFKLRKLFPENVVAQFTTHSKPVQISYNHLLISKAKPDAEKVLKLFNYGLHKLKEKGVINKYIDNSRKGLY</sequence>
<evidence type="ECO:0000313" key="4">
    <source>
        <dbReference type="EMBL" id="MDE1465689.1"/>
    </source>
</evidence>
<protein>
    <submittedName>
        <fullName evidence="4">Transporter substrate-binding domain-containing protein</fullName>
    </submittedName>
</protein>
<proteinExistence type="inferred from homology"/>
<comment type="similarity">
    <text evidence="1">Belongs to the bacterial solute-binding protein 3 family.</text>
</comment>
<dbReference type="Proteomes" id="UP001528823">
    <property type="component" value="Unassembled WGS sequence"/>
</dbReference>
<feature type="domain" description="Solute-binding protein family 3/N-terminal" evidence="3">
    <location>
        <begin position="28"/>
        <end position="244"/>
    </location>
</feature>
<dbReference type="RefSeq" id="WP_274691993.1">
    <property type="nucleotide sequence ID" value="NZ_JAPMOU010000078.1"/>
</dbReference>
<name>A0ABT5UKX3_9GAMM</name>
<keyword evidence="2" id="KW-0732">Signal</keyword>
<evidence type="ECO:0000259" key="3">
    <source>
        <dbReference type="Pfam" id="PF00497"/>
    </source>
</evidence>
<dbReference type="PANTHER" id="PTHR35936:SF25">
    <property type="entry name" value="ABC TRANSPORTER SUBSTRATE-BINDING PROTEIN"/>
    <property type="match status" value="1"/>
</dbReference>
<dbReference type="Pfam" id="PF00497">
    <property type="entry name" value="SBP_bac_3"/>
    <property type="match status" value="1"/>
</dbReference>
<keyword evidence="5" id="KW-1185">Reference proteome</keyword>
<dbReference type="InterPro" id="IPR001638">
    <property type="entry name" value="Solute-binding_3/MltF_N"/>
</dbReference>
<reference evidence="4 5" key="1">
    <citation type="submission" date="2022-11" db="EMBL/GenBank/DDBJ databases">
        <title>Spartinivicinus poritis sp. nov., isolated from scleractinian coral Porites lutea.</title>
        <authorList>
            <person name="Zhang G."/>
            <person name="Cai L."/>
            <person name="Wei Q."/>
        </authorList>
    </citation>
    <scope>NUCLEOTIDE SEQUENCE [LARGE SCALE GENOMIC DNA]</scope>
    <source>
        <strain evidence="4 5">A2-2</strain>
    </source>
</reference>
<dbReference type="Gene3D" id="3.40.190.10">
    <property type="entry name" value="Periplasmic binding protein-like II"/>
    <property type="match status" value="2"/>
</dbReference>
<organism evidence="4 5">
    <name type="scientific">Spartinivicinus poritis</name>
    <dbReference type="NCBI Taxonomy" id="2994640"/>
    <lineage>
        <taxon>Bacteria</taxon>
        <taxon>Pseudomonadati</taxon>
        <taxon>Pseudomonadota</taxon>
        <taxon>Gammaproteobacteria</taxon>
        <taxon>Oceanospirillales</taxon>
        <taxon>Zooshikellaceae</taxon>
        <taxon>Spartinivicinus</taxon>
    </lineage>
</organism>
<accession>A0ABT5UKX3</accession>
<dbReference type="EMBL" id="JAPMOU010000078">
    <property type="protein sequence ID" value="MDE1465689.1"/>
    <property type="molecule type" value="Genomic_DNA"/>
</dbReference>
<dbReference type="PANTHER" id="PTHR35936">
    <property type="entry name" value="MEMBRANE-BOUND LYTIC MUREIN TRANSGLYCOSYLASE F"/>
    <property type="match status" value="1"/>
</dbReference>
<gene>
    <name evidence="4" type="ORF">ORQ98_27375</name>
</gene>